<dbReference type="GO" id="GO:0052621">
    <property type="term" value="F:diguanylate cyclase activity"/>
    <property type="evidence" value="ECO:0007669"/>
    <property type="project" value="UniProtKB-EC"/>
</dbReference>
<feature type="coiled-coil region" evidence="3">
    <location>
        <begin position="234"/>
        <end position="293"/>
    </location>
</feature>
<dbReference type="InterPro" id="IPR048516">
    <property type="entry name" value="DGCcoil"/>
</dbReference>
<accession>A0ABV8SWT8</accession>
<dbReference type="Pfam" id="PF20975">
    <property type="entry name" value="DGCcoil"/>
    <property type="match status" value="1"/>
</dbReference>
<dbReference type="SUPFAM" id="SSF55073">
    <property type="entry name" value="Nucleotide cyclase"/>
    <property type="match status" value="1"/>
</dbReference>
<evidence type="ECO:0000259" key="4">
    <source>
        <dbReference type="PROSITE" id="PS50887"/>
    </source>
</evidence>
<dbReference type="RefSeq" id="WP_380600033.1">
    <property type="nucleotide sequence ID" value="NZ_JBHSDU010000003.1"/>
</dbReference>
<comment type="catalytic activity">
    <reaction evidence="2">
        <text>2 GTP = 3',3'-c-di-GMP + 2 diphosphate</text>
        <dbReference type="Rhea" id="RHEA:24898"/>
        <dbReference type="ChEBI" id="CHEBI:33019"/>
        <dbReference type="ChEBI" id="CHEBI:37565"/>
        <dbReference type="ChEBI" id="CHEBI:58805"/>
        <dbReference type="EC" id="2.7.7.65"/>
    </reaction>
</comment>
<evidence type="ECO:0000256" key="1">
    <source>
        <dbReference type="ARBA" id="ARBA00012528"/>
    </source>
</evidence>
<dbReference type="NCBIfam" id="TIGR00254">
    <property type="entry name" value="GGDEF"/>
    <property type="match status" value="1"/>
</dbReference>
<keyword evidence="3" id="KW-0175">Coiled coil</keyword>
<dbReference type="InterPro" id="IPR050469">
    <property type="entry name" value="Diguanylate_Cyclase"/>
</dbReference>
<dbReference type="Pfam" id="PF00990">
    <property type="entry name" value="GGDEF"/>
    <property type="match status" value="1"/>
</dbReference>
<protein>
    <recommendedName>
        <fullName evidence="1">diguanylate cyclase</fullName>
        <ecNumber evidence="1">2.7.7.65</ecNumber>
    </recommendedName>
</protein>
<keyword evidence="6" id="KW-1185">Reference proteome</keyword>
<keyword evidence="5" id="KW-0548">Nucleotidyltransferase</keyword>
<gene>
    <name evidence="5" type="ORF">ACFPN2_20915</name>
</gene>
<dbReference type="Gene3D" id="3.30.70.270">
    <property type="match status" value="1"/>
</dbReference>
<dbReference type="PROSITE" id="PS50887">
    <property type="entry name" value="GGDEF"/>
    <property type="match status" value="1"/>
</dbReference>
<dbReference type="Proteomes" id="UP001595904">
    <property type="component" value="Unassembled WGS sequence"/>
</dbReference>
<comment type="caution">
    <text evidence="5">The sequence shown here is derived from an EMBL/GenBank/DDBJ whole genome shotgun (WGS) entry which is preliminary data.</text>
</comment>
<organism evidence="5 6">
    <name type="scientific">Steroidobacter flavus</name>
    <dbReference type="NCBI Taxonomy" id="1842136"/>
    <lineage>
        <taxon>Bacteria</taxon>
        <taxon>Pseudomonadati</taxon>
        <taxon>Pseudomonadota</taxon>
        <taxon>Gammaproteobacteria</taxon>
        <taxon>Steroidobacterales</taxon>
        <taxon>Steroidobacteraceae</taxon>
        <taxon>Steroidobacter</taxon>
    </lineage>
</organism>
<dbReference type="InterPro" id="IPR000160">
    <property type="entry name" value="GGDEF_dom"/>
</dbReference>
<dbReference type="EMBL" id="JBHSDU010000003">
    <property type="protein sequence ID" value="MFC4311575.1"/>
    <property type="molecule type" value="Genomic_DNA"/>
</dbReference>
<evidence type="ECO:0000313" key="6">
    <source>
        <dbReference type="Proteomes" id="UP001595904"/>
    </source>
</evidence>
<dbReference type="PANTHER" id="PTHR45138">
    <property type="entry name" value="REGULATORY COMPONENTS OF SENSORY TRANSDUCTION SYSTEM"/>
    <property type="match status" value="1"/>
</dbReference>
<evidence type="ECO:0000256" key="3">
    <source>
        <dbReference type="SAM" id="Coils"/>
    </source>
</evidence>
<evidence type="ECO:0000256" key="2">
    <source>
        <dbReference type="ARBA" id="ARBA00034247"/>
    </source>
</evidence>
<dbReference type="InterPro" id="IPR043128">
    <property type="entry name" value="Rev_trsase/Diguanyl_cyclase"/>
</dbReference>
<evidence type="ECO:0000313" key="5">
    <source>
        <dbReference type="EMBL" id="MFC4311575.1"/>
    </source>
</evidence>
<sequence length="454" mass="50697">MTTGTDTDPWRTKYYDSLGRLEEQQLQFRAMETALKRLVGRLCTAALGLAPPLDEQIRKLQAVIRRETTAEELEKLTPALTDAIGALDHPVPPAPVASSTPSQAFAANDERVRAILAALVAELRRDVELVAQADAIDEKLSPALTAEQLPEVLTSLTDLVGKRIQHLERANQEIESLLGHMVGKLDEIGQFVAEQHQNQAQSHASSETLNTQLAGEIKAMGESVESAKDLQLIRQQVRERMDSIDKHLQEFRQREATFAAAISARSDQMRSRILELEAEATRLQSQLQDEQRASTIDVLTRIPNRQAYDKRVEDELHRLRRFKQATCLAVWDVDHFKRINDSYGHRAGDRVLQVVADCFASRIRSTDFIARYGGEEFVMILPGTHLEDASRFSERIRAAIAEIGFHFRGSPVSITVSSGVTALLPDDTAGTAFDRADKALYRAKQEGRNRCVTV</sequence>
<dbReference type="EC" id="2.7.7.65" evidence="1"/>
<dbReference type="SMART" id="SM00267">
    <property type="entry name" value="GGDEF"/>
    <property type="match status" value="1"/>
</dbReference>
<proteinExistence type="predicted"/>
<dbReference type="CDD" id="cd01949">
    <property type="entry name" value="GGDEF"/>
    <property type="match status" value="1"/>
</dbReference>
<reference evidence="6" key="1">
    <citation type="journal article" date="2019" name="Int. J. Syst. Evol. Microbiol.">
        <title>The Global Catalogue of Microorganisms (GCM) 10K type strain sequencing project: providing services to taxonomists for standard genome sequencing and annotation.</title>
        <authorList>
            <consortium name="The Broad Institute Genomics Platform"/>
            <consortium name="The Broad Institute Genome Sequencing Center for Infectious Disease"/>
            <person name="Wu L."/>
            <person name="Ma J."/>
        </authorList>
    </citation>
    <scope>NUCLEOTIDE SEQUENCE [LARGE SCALE GENOMIC DNA]</scope>
    <source>
        <strain evidence="6">CGMCC 1.10759</strain>
    </source>
</reference>
<name>A0ABV8SWT8_9GAMM</name>
<feature type="domain" description="GGDEF" evidence="4">
    <location>
        <begin position="324"/>
        <end position="454"/>
    </location>
</feature>
<dbReference type="InterPro" id="IPR029787">
    <property type="entry name" value="Nucleotide_cyclase"/>
</dbReference>
<dbReference type="PANTHER" id="PTHR45138:SF9">
    <property type="entry name" value="DIGUANYLATE CYCLASE DGCM-RELATED"/>
    <property type="match status" value="1"/>
</dbReference>
<keyword evidence="5" id="KW-0808">Transferase</keyword>